<keyword evidence="2" id="KW-1185">Reference proteome</keyword>
<sequence length="214" mass="25099">MNNKKYDSINLVIKKYVLDAHIDNPSILDIGCWQGNLGKALISTIQCQVDGIDIAANALETAKNNGYRHIYLKDLNNFNADLIFEKYDIIILGDILEHLLYPEKIIHQLHKLLNKNGKVIISLPNIAFIYYRLSHLFGLWEYKETGVMDKTHLHFYTLSSMNEMFLRNRLKLIRHEGFIGIKNWPFFIRFILSKLSKIWPQMFAIQIVFLLEFN</sequence>
<evidence type="ECO:0000313" key="1">
    <source>
        <dbReference type="EMBL" id="SEH07140.1"/>
    </source>
</evidence>
<dbReference type="Pfam" id="PF13489">
    <property type="entry name" value="Methyltransf_23"/>
    <property type="match status" value="1"/>
</dbReference>
<dbReference type="Gene3D" id="3.40.50.150">
    <property type="entry name" value="Vaccinia Virus protein VP39"/>
    <property type="match status" value="1"/>
</dbReference>
<dbReference type="RefSeq" id="WP_103920840.1">
    <property type="nucleotide sequence ID" value="NZ_FMSV02000515.1"/>
</dbReference>
<dbReference type="PANTHER" id="PTHR43861">
    <property type="entry name" value="TRANS-ACONITATE 2-METHYLTRANSFERASE-RELATED"/>
    <property type="match status" value="1"/>
</dbReference>
<reference evidence="1 2" key="1">
    <citation type="submission" date="2016-10" db="EMBL/GenBank/DDBJ databases">
        <authorList>
            <person name="de Groot N.N."/>
        </authorList>
    </citation>
    <scope>NUCLEOTIDE SEQUENCE [LARGE SCALE GENOMIC DNA]</scope>
    <source>
        <strain evidence="1">MBHS1</strain>
    </source>
</reference>
<dbReference type="InterPro" id="IPR029063">
    <property type="entry name" value="SAM-dependent_MTases_sf"/>
</dbReference>
<evidence type="ECO:0000313" key="2">
    <source>
        <dbReference type="Proteomes" id="UP000236724"/>
    </source>
</evidence>
<dbReference type="GO" id="GO:0008168">
    <property type="term" value="F:methyltransferase activity"/>
    <property type="evidence" value="ECO:0007669"/>
    <property type="project" value="UniProtKB-KW"/>
</dbReference>
<accession>A0A1H6FAK6</accession>
<organism evidence="1 2">
    <name type="scientific">Candidatus Venteria ishoeyi</name>
    <dbReference type="NCBI Taxonomy" id="1899563"/>
    <lineage>
        <taxon>Bacteria</taxon>
        <taxon>Pseudomonadati</taxon>
        <taxon>Pseudomonadota</taxon>
        <taxon>Gammaproteobacteria</taxon>
        <taxon>Thiotrichales</taxon>
        <taxon>Thiotrichaceae</taxon>
        <taxon>Venteria</taxon>
    </lineage>
</organism>
<protein>
    <submittedName>
        <fullName evidence="1">Bifunctional 3-demethylubiquinone-9 3-methyltransferase/ 2-octaprenyl-6-hydroxy phenol methylase</fullName>
    </submittedName>
</protein>
<keyword evidence="1" id="KW-0808">Transferase</keyword>
<keyword evidence="1" id="KW-0830">Ubiquinone</keyword>
<gene>
    <name evidence="1" type="ORF">MBHS_03014</name>
</gene>
<dbReference type="AlphaFoldDB" id="A0A1H6FAK6"/>
<proteinExistence type="predicted"/>
<name>A0A1H6FAK6_9GAMM</name>
<dbReference type="Proteomes" id="UP000236724">
    <property type="component" value="Unassembled WGS sequence"/>
</dbReference>
<dbReference type="GO" id="GO:0032259">
    <property type="term" value="P:methylation"/>
    <property type="evidence" value="ECO:0007669"/>
    <property type="project" value="UniProtKB-KW"/>
</dbReference>
<dbReference type="OrthoDB" id="5123492at2"/>
<dbReference type="SUPFAM" id="SSF53335">
    <property type="entry name" value="S-adenosyl-L-methionine-dependent methyltransferases"/>
    <property type="match status" value="1"/>
</dbReference>
<dbReference type="CDD" id="cd02440">
    <property type="entry name" value="AdoMet_MTases"/>
    <property type="match status" value="1"/>
</dbReference>
<keyword evidence="1" id="KW-0489">Methyltransferase</keyword>
<dbReference type="EMBL" id="FMSV02000515">
    <property type="protein sequence ID" value="SEH07140.1"/>
    <property type="molecule type" value="Genomic_DNA"/>
</dbReference>